<protein>
    <submittedName>
        <fullName evidence="1">Uncharacterized protein</fullName>
    </submittedName>
</protein>
<evidence type="ECO:0000313" key="2">
    <source>
        <dbReference type="Proteomes" id="UP000836841"/>
    </source>
</evidence>
<gene>
    <name evidence="1" type="ORF">TAV2_LOCUS1930</name>
</gene>
<reference evidence="1 2" key="1">
    <citation type="submission" date="2022-03" db="EMBL/GenBank/DDBJ databases">
        <authorList>
            <person name="Nunn A."/>
            <person name="Chopra R."/>
            <person name="Nunn A."/>
            <person name="Contreras Garrido A."/>
        </authorList>
    </citation>
    <scope>NUCLEOTIDE SEQUENCE [LARGE SCALE GENOMIC DNA]</scope>
</reference>
<sequence>MSVAYWDLKENRVTRVDIKGIRAGRDVDCIYSGQVENLINVDRRNNNQTKVLNISGWYASETLYELVVRTMSDKKCLRMKSGSLRN</sequence>
<organism evidence="1 2">
    <name type="scientific">Thlaspi arvense</name>
    <name type="common">Field penny-cress</name>
    <dbReference type="NCBI Taxonomy" id="13288"/>
    <lineage>
        <taxon>Eukaryota</taxon>
        <taxon>Viridiplantae</taxon>
        <taxon>Streptophyta</taxon>
        <taxon>Embryophyta</taxon>
        <taxon>Tracheophyta</taxon>
        <taxon>Spermatophyta</taxon>
        <taxon>Magnoliopsida</taxon>
        <taxon>eudicotyledons</taxon>
        <taxon>Gunneridae</taxon>
        <taxon>Pentapetalae</taxon>
        <taxon>rosids</taxon>
        <taxon>malvids</taxon>
        <taxon>Brassicales</taxon>
        <taxon>Brassicaceae</taxon>
        <taxon>Thlaspideae</taxon>
        <taxon>Thlaspi</taxon>
    </lineage>
</organism>
<dbReference type="Proteomes" id="UP000836841">
    <property type="component" value="Chromosome 1"/>
</dbReference>
<name>A0AAU9RBU8_THLAR</name>
<dbReference type="AlphaFoldDB" id="A0AAU9RBU8"/>
<proteinExistence type="predicted"/>
<keyword evidence="2" id="KW-1185">Reference proteome</keyword>
<evidence type="ECO:0000313" key="1">
    <source>
        <dbReference type="EMBL" id="CAH2035003.1"/>
    </source>
</evidence>
<accession>A0AAU9RBU8</accession>
<dbReference type="EMBL" id="OU466857">
    <property type="protein sequence ID" value="CAH2035003.1"/>
    <property type="molecule type" value="Genomic_DNA"/>
</dbReference>